<dbReference type="EMBL" id="JANPWB010000005">
    <property type="protein sequence ID" value="KAJ1187943.1"/>
    <property type="molecule type" value="Genomic_DNA"/>
</dbReference>
<gene>
    <name evidence="2" type="ORF">NDU88_004708</name>
</gene>
<feature type="region of interest" description="Disordered" evidence="1">
    <location>
        <begin position="1"/>
        <end position="63"/>
    </location>
</feature>
<organism evidence="2 3">
    <name type="scientific">Pleurodeles waltl</name>
    <name type="common">Iberian ribbed newt</name>
    <dbReference type="NCBI Taxonomy" id="8319"/>
    <lineage>
        <taxon>Eukaryota</taxon>
        <taxon>Metazoa</taxon>
        <taxon>Chordata</taxon>
        <taxon>Craniata</taxon>
        <taxon>Vertebrata</taxon>
        <taxon>Euteleostomi</taxon>
        <taxon>Amphibia</taxon>
        <taxon>Batrachia</taxon>
        <taxon>Caudata</taxon>
        <taxon>Salamandroidea</taxon>
        <taxon>Salamandridae</taxon>
        <taxon>Pleurodelinae</taxon>
        <taxon>Pleurodeles</taxon>
    </lineage>
</organism>
<dbReference type="AlphaFoldDB" id="A0AAV7UJV5"/>
<protein>
    <submittedName>
        <fullName evidence="2">Uncharacterized protein</fullName>
    </submittedName>
</protein>
<accession>A0AAV7UJV5</accession>
<sequence length="129" mass="14199">MGEAPLLANSPEDLVMARTVRSLVGPTTKDENDGGWNPEPSRQRNNKKNVTATPAQEQKMVVQEKTVKEVKQYSNILSNNRWRSLVPEEEGSSSDQTETERETEDDQLPGDTYDVGTPGVGAVLIGDEI</sequence>
<proteinExistence type="predicted"/>
<keyword evidence="3" id="KW-1185">Reference proteome</keyword>
<evidence type="ECO:0000256" key="1">
    <source>
        <dbReference type="SAM" id="MobiDB-lite"/>
    </source>
</evidence>
<evidence type="ECO:0000313" key="2">
    <source>
        <dbReference type="EMBL" id="KAJ1187943.1"/>
    </source>
</evidence>
<reference evidence="2" key="1">
    <citation type="journal article" date="2022" name="bioRxiv">
        <title>Sequencing and chromosome-scale assembly of the giantPleurodeles waltlgenome.</title>
        <authorList>
            <person name="Brown T."/>
            <person name="Elewa A."/>
            <person name="Iarovenko S."/>
            <person name="Subramanian E."/>
            <person name="Araus A.J."/>
            <person name="Petzold A."/>
            <person name="Susuki M."/>
            <person name="Suzuki K.-i.T."/>
            <person name="Hayashi T."/>
            <person name="Toyoda A."/>
            <person name="Oliveira C."/>
            <person name="Osipova E."/>
            <person name="Leigh N.D."/>
            <person name="Simon A."/>
            <person name="Yun M.H."/>
        </authorList>
    </citation>
    <scope>NUCLEOTIDE SEQUENCE</scope>
    <source>
        <strain evidence="2">20211129_DDA</strain>
        <tissue evidence="2">Liver</tissue>
    </source>
</reference>
<name>A0AAV7UJV5_PLEWA</name>
<dbReference type="Proteomes" id="UP001066276">
    <property type="component" value="Chromosome 3_1"/>
</dbReference>
<evidence type="ECO:0000313" key="3">
    <source>
        <dbReference type="Proteomes" id="UP001066276"/>
    </source>
</evidence>
<comment type="caution">
    <text evidence="2">The sequence shown here is derived from an EMBL/GenBank/DDBJ whole genome shotgun (WGS) entry which is preliminary data.</text>
</comment>
<feature type="region of interest" description="Disordered" evidence="1">
    <location>
        <begin position="81"/>
        <end position="120"/>
    </location>
</feature>